<proteinExistence type="predicted"/>
<reference evidence="2" key="1">
    <citation type="submission" date="2014-09" db="EMBL/GenBank/DDBJ databases">
        <authorList>
            <person name="Magalhaes I.L.F."/>
            <person name="Oliveira U."/>
            <person name="Santos F.R."/>
            <person name="Vidigal T.H.D.A."/>
            <person name="Brescovit A.D."/>
            <person name="Santos A.J."/>
        </authorList>
    </citation>
    <scope>NUCLEOTIDE SEQUENCE</scope>
    <source>
        <tissue evidence="2">Shoot tissue taken approximately 20 cm above the soil surface</tissue>
    </source>
</reference>
<feature type="region of interest" description="Disordered" evidence="1">
    <location>
        <begin position="1"/>
        <end position="44"/>
    </location>
</feature>
<evidence type="ECO:0000313" key="2">
    <source>
        <dbReference type="EMBL" id="JAD50695.1"/>
    </source>
</evidence>
<reference evidence="2" key="2">
    <citation type="journal article" date="2015" name="Data Brief">
        <title>Shoot transcriptome of the giant reed, Arundo donax.</title>
        <authorList>
            <person name="Barrero R.A."/>
            <person name="Guerrero F.D."/>
            <person name="Moolhuijzen P."/>
            <person name="Goolsby J.A."/>
            <person name="Tidwell J."/>
            <person name="Bellgard S.E."/>
            <person name="Bellgard M.I."/>
        </authorList>
    </citation>
    <scope>NUCLEOTIDE SEQUENCE</scope>
    <source>
        <tissue evidence="2">Shoot tissue taken approximately 20 cm above the soil surface</tissue>
    </source>
</reference>
<evidence type="ECO:0000256" key="1">
    <source>
        <dbReference type="SAM" id="MobiDB-lite"/>
    </source>
</evidence>
<name>A0A0A9AP52_ARUDO</name>
<protein>
    <submittedName>
        <fullName evidence="2">Uncharacterized protein</fullName>
    </submittedName>
</protein>
<sequence>MMSRRRTYTQASSISCRSPGRGGGRASSAHGMLGGTREEPRATA</sequence>
<dbReference type="AlphaFoldDB" id="A0A0A9AP52"/>
<dbReference type="EMBL" id="GBRH01247200">
    <property type="protein sequence ID" value="JAD50695.1"/>
    <property type="molecule type" value="Transcribed_RNA"/>
</dbReference>
<organism evidence="2">
    <name type="scientific">Arundo donax</name>
    <name type="common">Giant reed</name>
    <name type="synonym">Donax arundinaceus</name>
    <dbReference type="NCBI Taxonomy" id="35708"/>
    <lineage>
        <taxon>Eukaryota</taxon>
        <taxon>Viridiplantae</taxon>
        <taxon>Streptophyta</taxon>
        <taxon>Embryophyta</taxon>
        <taxon>Tracheophyta</taxon>
        <taxon>Spermatophyta</taxon>
        <taxon>Magnoliopsida</taxon>
        <taxon>Liliopsida</taxon>
        <taxon>Poales</taxon>
        <taxon>Poaceae</taxon>
        <taxon>PACMAD clade</taxon>
        <taxon>Arundinoideae</taxon>
        <taxon>Arundineae</taxon>
        <taxon>Arundo</taxon>
    </lineage>
</organism>
<accession>A0A0A9AP52</accession>